<evidence type="ECO:0000313" key="2">
    <source>
        <dbReference type="EMBL" id="GAG24791.1"/>
    </source>
</evidence>
<dbReference type="Gene3D" id="2.40.50.140">
    <property type="entry name" value="Nucleic acid-binding proteins"/>
    <property type="match status" value="1"/>
</dbReference>
<feature type="domain" description="NfeD-like C-terminal" evidence="1">
    <location>
        <begin position="2"/>
        <end position="52"/>
    </location>
</feature>
<dbReference type="AlphaFoldDB" id="X0XII7"/>
<dbReference type="Pfam" id="PF01957">
    <property type="entry name" value="NfeD"/>
    <property type="match status" value="1"/>
</dbReference>
<gene>
    <name evidence="2" type="ORF">S01H1_53522</name>
</gene>
<feature type="non-terminal residue" evidence="2">
    <location>
        <position position="1"/>
    </location>
</feature>
<dbReference type="SUPFAM" id="SSF141322">
    <property type="entry name" value="NfeD domain-like"/>
    <property type="match status" value="1"/>
</dbReference>
<reference evidence="2" key="1">
    <citation type="journal article" date="2014" name="Front. Microbiol.">
        <title>High frequency of phylogenetically diverse reductive dehalogenase-homologous genes in deep subseafloor sedimentary metagenomes.</title>
        <authorList>
            <person name="Kawai M."/>
            <person name="Futagami T."/>
            <person name="Toyoda A."/>
            <person name="Takaki Y."/>
            <person name="Nishi S."/>
            <person name="Hori S."/>
            <person name="Arai W."/>
            <person name="Tsubouchi T."/>
            <person name="Morono Y."/>
            <person name="Uchiyama I."/>
            <person name="Ito T."/>
            <person name="Fujiyama A."/>
            <person name="Inagaki F."/>
            <person name="Takami H."/>
        </authorList>
    </citation>
    <scope>NUCLEOTIDE SEQUENCE</scope>
    <source>
        <strain evidence="2">Expedition CK06-06</strain>
    </source>
</reference>
<organism evidence="2">
    <name type="scientific">marine sediment metagenome</name>
    <dbReference type="NCBI Taxonomy" id="412755"/>
    <lineage>
        <taxon>unclassified sequences</taxon>
        <taxon>metagenomes</taxon>
        <taxon>ecological metagenomes</taxon>
    </lineage>
</organism>
<evidence type="ECO:0000259" key="1">
    <source>
        <dbReference type="Pfam" id="PF01957"/>
    </source>
</evidence>
<protein>
    <recommendedName>
        <fullName evidence="1">NfeD-like C-terminal domain-containing protein</fullName>
    </recommendedName>
</protein>
<comment type="caution">
    <text evidence="2">The sequence shown here is derived from an EMBL/GenBank/DDBJ whole genome shotgun (WGS) entry which is preliminary data.</text>
</comment>
<dbReference type="InterPro" id="IPR002810">
    <property type="entry name" value="NfeD-like_C"/>
</dbReference>
<dbReference type="EMBL" id="BARS01034660">
    <property type="protein sequence ID" value="GAG24791.1"/>
    <property type="molecule type" value="Genomic_DNA"/>
</dbReference>
<proteinExistence type="predicted"/>
<name>X0XII7_9ZZZZ</name>
<sequence>KGIVTETVKPHIKGRVKIGGEEWAAQVASDVILQKGTVVYVTRVEGNKVIVK</sequence>
<accession>X0XII7</accession>
<dbReference type="InterPro" id="IPR012340">
    <property type="entry name" value="NA-bd_OB-fold"/>
</dbReference>